<accession>A0A7L5DYT4</accession>
<evidence type="ECO:0000313" key="4">
    <source>
        <dbReference type="Proteomes" id="UP000501128"/>
    </source>
</evidence>
<dbReference type="KEGG" id="srho:HH216_21300"/>
<dbReference type="EMBL" id="CP051677">
    <property type="protein sequence ID" value="QJD80670.1"/>
    <property type="molecule type" value="Genomic_DNA"/>
</dbReference>
<dbReference type="Proteomes" id="UP000501128">
    <property type="component" value="Chromosome"/>
</dbReference>
<dbReference type="InterPro" id="IPR052529">
    <property type="entry name" value="Bact_Transport_Assoc"/>
</dbReference>
<feature type="transmembrane region" description="Helical" evidence="1">
    <location>
        <begin position="47"/>
        <end position="71"/>
    </location>
</feature>
<dbReference type="Pfam" id="PF04235">
    <property type="entry name" value="DUF418"/>
    <property type="match status" value="1"/>
</dbReference>
<feature type="transmembrane region" description="Helical" evidence="1">
    <location>
        <begin position="210"/>
        <end position="229"/>
    </location>
</feature>
<keyword evidence="1" id="KW-1133">Transmembrane helix</keyword>
<proteinExistence type="predicted"/>
<feature type="transmembrane region" description="Helical" evidence="1">
    <location>
        <begin position="176"/>
        <end position="198"/>
    </location>
</feature>
<gene>
    <name evidence="3" type="ORF">HH216_21300</name>
</gene>
<protein>
    <submittedName>
        <fullName evidence="3">DUF418 domain-containing protein</fullName>
    </submittedName>
</protein>
<dbReference type="RefSeq" id="WP_169552688.1">
    <property type="nucleotide sequence ID" value="NZ_CP051677.1"/>
</dbReference>
<dbReference type="AlphaFoldDB" id="A0A7L5DYT4"/>
<feature type="transmembrane region" description="Helical" evidence="1">
    <location>
        <begin position="78"/>
        <end position="95"/>
    </location>
</feature>
<evidence type="ECO:0000259" key="2">
    <source>
        <dbReference type="Pfam" id="PF04235"/>
    </source>
</evidence>
<organism evidence="3 4">
    <name type="scientific">Spirosoma rhododendri</name>
    <dbReference type="NCBI Taxonomy" id="2728024"/>
    <lineage>
        <taxon>Bacteria</taxon>
        <taxon>Pseudomonadati</taxon>
        <taxon>Bacteroidota</taxon>
        <taxon>Cytophagia</taxon>
        <taxon>Cytophagales</taxon>
        <taxon>Cytophagaceae</taxon>
        <taxon>Spirosoma</taxon>
    </lineage>
</organism>
<evidence type="ECO:0000313" key="3">
    <source>
        <dbReference type="EMBL" id="QJD80670.1"/>
    </source>
</evidence>
<sequence>MRALFSMLFGAGIILFLTRKRDGAGMAPPELFIRRQLWLIGYGLVNALVLLWPYDILFHYGIVGILLFPFVRLPARSLLIGAVVAGLIYGGKAYWNGVEEQQKYAKYQTVVAFEKAHKKAKLTDEQKDDKSGWEGLVKSQKFDPKADKADVVAMRSDYATVWTQLLPKIQQMEAPMFYRTLLWDIVSMLLLGMALFRWGFFSNELTTRRYGLLCVAGLGIGQGIAWLTMPYAETKITDFTQYVSRHTLPLDEMLLPFERGFSAVGWASLVLLLYRANVLTWLWKAVGAVGQMAFTNYLMQSVICTLLFYGYGFGYFGDLRIHQLYYIVAEVWLIQLVFSVVWLHYFRFGPLEWLWRSLTYGYQQPMALPTATTGPSATAVLS</sequence>
<dbReference type="PANTHER" id="PTHR30590">
    <property type="entry name" value="INNER MEMBRANE PROTEIN"/>
    <property type="match status" value="1"/>
</dbReference>
<keyword evidence="1" id="KW-0812">Transmembrane</keyword>
<dbReference type="InterPro" id="IPR007349">
    <property type="entry name" value="DUF418"/>
</dbReference>
<evidence type="ECO:0000256" key="1">
    <source>
        <dbReference type="SAM" id="Phobius"/>
    </source>
</evidence>
<feature type="domain" description="DUF418" evidence="2">
    <location>
        <begin position="195"/>
        <end position="361"/>
    </location>
</feature>
<feature type="transmembrane region" description="Helical" evidence="1">
    <location>
        <begin position="263"/>
        <end position="282"/>
    </location>
</feature>
<keyword evidence="1" id="KW-0472">Membrane</keyword>
<name>A0A7L5DYT4_9BACT</name>
<dbReference type="PANTHER" id="PTHR30590:SF2">
    <property type="entry name" value="INNER MEMBRANE PROTEIN"/>
    <property type="match status" value="1"/>
</dbReference>
<keyword evidence="4" id="KW-1185">Reference proteome</keyword>
<feature type="transmembrane region" description="Helical" evidence="1">
    <location>
        <begin position="294"/>
        <end position="312"/>
    </location>
</feature>
<feature type="transmembrane region" description="Helical" evidence="1">
    <location>
        <begin position="324"/>
        <end position="346"/>
    </location>
</feature>
<reference evidence="3 4" key="1">
    <citation type="submission" date="2020-04" db="EMBL/GenBank/DDBJ databases">
        <title>Genome sequencing of novel species.</title>
        <authorList>
            <person name="Heo J."/>
            <person name="Kim S.-J."/>
            <person name="Kim J.-S."/>
            <person name="Hong S.-B."/>
            <person name="Kwon S.-W."/>
        </authorList>
    </citation>
    <scope>NUCLEOTIDE SEQUENCE [LARGE SCALE GENOMIC DNA]</scope>
    <source>
        <strain evidence="3 4">CJU-R4</strain>
    </source>
</reference>